<dbReference type="OrthoDB" id="1921208at2759"/>
<protein>
    <recommendedName>
        <fullName evidence="4">Cupredoxin</fullName>
    </recommendedName>
</protein>
<dbReference type="RefSeq" id="XP_043009073.1">
    <property type="nucleotide sequence ID" value="XM_043153788.1"/>
</dbReference>
<dbReference type="GeneID" id="66078022"/>
<evidence type="ECO:0000256" key="1">
    <source>
        <dbReference type="SAM" id="MobiDB-lite"/>
    </source>
</evidence>
<dbReference type="InterPro" id="IPR008972">
    <property type="entry name" value="Cupredoxin"/>
</dbReference>
<dbReference type="PANTHER" id="PTHR34883:SF4">
    <property type="entry name" value="CUPREDOXIN"/>
    <property type="match status" value="1"/>
</dbReference>
<organism evidence="2 3">
    <name type="scientific">Marasmius oreades</name>
    <name type="common">fairy-ring Marasmius</name>
    <dbReference type="NCBI Taxonomy" id="181124"/>
    <lineage>
        <taxon>Eukaryota</taxon>
        <taxon>Fungi</taxon>
        <taxon>Dikarya</taxon>
        <taxon>Basidiomycota</taxon>
        <taxon>Agaricomycotina</taxon>
        <taxon>Agaricomycetes</taxon>
        <taxon>Agaricomycetidae</taxon>
        <taxon>Agaricales</taxon>
        <taxon>Marasmiineae</taxon>
        <taxon>Marasmiaceae</taxon>
        <taxon>Marasmius</taxon>
    </lineage>
</organism>
<reference evidence="2" key="1">
    <citation type="journal article" date="2021" name="Genome Biol. Evol.">
        <title>The assembled and annotated genome of the fairy-ring fungus Marasmius oreades.</title>
        <authorList>
            <person name="Hiltunen M."/>
            <person name="Ament-Velasquez S.L."/>
            <person name="Johannesson H."/>
        </authorList>
    </citation>
    <scope>NUCLEOTIDE SEQUENCE</scope>
    <source>
        <strain evidence="2">03SP1</strain>
    </source>
</reference>
<evidence type="ECO:0000313" key="2">
    <source>
        <dbReference type="EMBL" id="KAG7092603.1"/>
    </source>
</evidence>
<dbReference type="PANTHER" id="PTHR34883">
    <property type="entry name" value="SERINE-RICH PROTEIN, PUTATIVE-RELATED-RELATED"/>
    <property type="match status" value="1"/>
</dbReference>
<dbReference type="Gene3D" id="2.60.40.420">
    <property type="entry name" value="Cupredoxins - blue copper proteins"/>
    <property type="match status" value="1"/>
</dbReference>
<feature type="compositionally biased region" description="Low complexity" evidence="1">
    <location>
        <begin position="196"/>
        <end position="218"/>
    </location>
</feature>
<evidence type="ECO:0000313" key="3">
    <source>
        <dbReference type="Proteomes" id="UP001049176"/>
    </source>
</evidence>
<dbReference type="AlphaFoldDB" id="A0A9P7RZZ4"/>
<dbReference type="EMBL" id="CM032185">
    <property type="protein sequence ID" value="KAG7092603.1"/>
    <property type="molecule type" value="Genomic_DNA"/>
</dbReference>
<keyword evidence="3" id="KW-1185">Reference proteome</keyword>
<gene>
    <name evidence="2" type="ORF">E1B28_008946</name>
</gene>
<dbReference type="Proteomes" id="UP001049176">
    <property type="component" value="Chromosome 5"/>
</dbReference>
<feature type="compositionally biased region" description="Low complexity" evidence="1">
    <location>
        <begin position="165"/>
        <end position="188"/>
    </location>
</feature>
<dbReference type="SUPFAM" id="SSF49503">
    <property type="entry name" value="Cupredoxins"/>
    <property type="match status" value="1"/>
</dbReference>
<name>A0A9P7RZZ4_9AGAR</name>
<dbReference type="CDD" id="cd00920">
    <property type="entry name" value="Cupredoxin"/>
    <property type="match status" value="1"/>
</dbReference>
<proteinExistence type="predicted"/>
<dbReference type="InterPro" id="IPR052953">
    <property type="entry name" value="Ser-rich/MCO-related"/>
</dbReference>
<comment type="caution">
    <text evidence="2">The sequence shown here is derived from an EMBL/GenBank/DDBJ whole genome shotgun (WGS) entry which is preliminary data.</text>
</comment>
<dbReference type="KEGG" id="more:E1B28_008946"/>
<accession>A0A9P7RZZ4</accession>
<feature type="region of interest" description="Disordered" evidence="1">
    <location>
        <begin position="165"/>
        <end position="223"/>
    </location>
</feature>
<sequence>MVADGSLVPLYKLHNPSFVSLRYIVEMRFSTLAVALLPAAALAAVQTVTVGDQNKLEFSPPSVNAALGDTIQFQFKSKNHSVTQSTFDSPCVFKAAGVDSGFQATPPGATPSASWSFMLNTTDALWFFCAQTAPANHCANGMVFAINPPPDKTFDMFKANAMSQGSAPGGNTTASGSSSSGAAAPTGATGTGGSPTAGATGATSASSSVTSATTSGTADASKSNAASVMNANGVALLSMAGLVLGLIL</sequence>
<evidence type="ECO:0008006" key="4">
    <source>
        <dbReference type="Google" id="ProtNLM"/>
    </source>
</evidence>